<evidence type="ECO:0000313" key="4">
    <source>
        <dbReference type="EMBL" id="KAG5963508.1"/>
    </source>
</evidence>
<evidence type="ECO:0000313" key="6">
    <source>
        <dbReference type="Proteomes" id="UP000784919"/>
    </source>
</evidence>
<dbReference type="PANTHER" id="PTHR24148">
    <property type="entry name" value="ANKYRIN REPEAT DOMAIN-CONTAINING PROTEIN 39 HOMOLOG-RELATED"/>
    <property type="match status" value="1"/>
</dbReference>
<feature type="domain" description="Heterokaryon incompatibility" evidence="2">
    <location>
        <begin position="188"/>
        <end position="310"/>
    </location>
</feature>
<feature type="region of interest" description="Disordered" evidence="1">
    <location>
        <begin position="104"/>
        <end position="157"/>
    </location>
</feature>
<organism evidence="4 6">
    <name type="scientific">Claviceps arundinis</name>
    <dbReference type="NCBI Taxonomy" id="1623583"/>
    <lineage>
        <taxon>Eukaryota</taxon>
        <taxon>Fungi</taxon>
        <taxon>Dikarya</taxon>
        <taxon>Ascomycota</taxon>
        <taxon>Pezizomycotina</taxon>
        <taxon>Sordariomycetes</taxon>
        <taxon>Hypocreomycetidae</taxon>
        <taxon>Hypocreales</taxon>
        <taxon>Clavicipitaceae</taxon>
        <taxon>Claviceps</taxon>
    </lineage>
</organism>
<dbReference type="EMBL" id="SRPS01000192">
    <property type="protein sequence ID" value="KAG5963508.1"/>
    <property type="molecule type" value="Genomic_DNA"/>
</dbReference>
<dbReference type="EMBL" id="SRPR01000114">
    <property type="protein sequence ID" value="KAG5959701.1"/>
    <property type="molecule type" value="Genomic_DNA"/>
</dbReference>
<dbReference type="InterPro" id="IPR010730">
    <property type="entry name" value="HET"/>
</dbReference>
<reference evidence="4 5" key="1">
    <citation type="journal article" date="2020" name="bioRxiv">
        <title>Whole genome comparisons of ergot fungi reveals the divergence and evolution of species within the genus Claviceps are the result of varying mechanisms driving genome evolution and host range expansion.</title>
        <authorList>
            <person name="Wyka S.A."/>
            <person name="Mondo S.J."/>
            <person name="Liu M."/>
            <person name="Dettman J."/>
            <person name="Nalam V."/>
            <person name="Broders K.D."/>
        </authorList>
    </citation>
    <scope>NUCLEOTIDE SEQUENCE</scope>
    <source>
        <strain evidence="4">CCC 1102</strain>
        <strain evidence="3 5">LM583</strain>
    </source>
</reference>
<feature type="compositionally biased region" description="Polar residues" evidence="1">
    <location>
        <begin position="105"/>
        <end position="117"/>
    </location>
</feature>
<dbReference type="AlphaFoldDB" id="A0A9P7MQY7"/>
<feature type="compositionally biased region" description="Low complexity" evidence="1">
    <location>
        <begin position="118"/>
        <end position="152"/>
    </location>
</feature>
<protein>
    <recommendedName>
        <fullName evidence="2">Heterokaryon incompatibility domain-containing protein</fullName>
    </recommendedName>
</protein>
<proteinExistence type="predicted"/>
<dbReference type="PANTHER" id="PTHR24148:SF64">
    <property type="entry name" value="HETEROKARYON INCOMPATIBILITY DOMAIN-CONTAINING PROTEIN"/>
    <property type="match status" value="1"/>
</dbReference>
<gene>
    <name evidence="4" type="ORF">E4U56_002732</name>
    <name evidence="3" type="ORF">E4U57_000535</name>
</gene>
<name>A0A9P7MQY7_9HYPO</name>
<sequence length="409" mass="46153">MAPSDSASTNCIRYRPLNRNRNEIRLLEVQPPLTDDINERVVCRLVHERLDDDPEFAGLSTLYGTVTNYEYMQVNGSKIAVPLNVAEALRHVRSLFLGRRDVQSPDLTDATSSHTKVSLSPSQPQSLSPTQSHSKSQPQLQSQVPSRSPPQSRSDKIPGWLRSLLKNAKQILVDSSSSSKGNSPPPLRIWLDLLCINRQDAKEEAERRSSLVRAYRHAQMVIGWLGPADDTSDLAIDIIRAWDSCMPINFGEPGDREAHPENYAPIMQWMGPVAHLSNIPEGVTDPRDVPSYKAISSFLTRPYFRNAWILDDMALARFPAFLVADEIVSWKQILRLNRVNEDIKDHGAEMFPNELRHLLEYMPLNTVCTFLKEFDKRQREDETMPPMLTHTTTSSGTSSTSALSLQRSI</sequence>
<feature type="region of interest" description="Disordered" evidence="1">
    <location>
        <begin position="381"/>
        <end position="409"/>
    </location>
</feature>
<keyword evidence="5" id="KW-1185">Reference proteome</keyword>
<dbReference type="InterPro" id="IPR052895">
    <property type="entry name" value="HetReg/Transcr_Mod"/>
</dbReference>
<dbReference type="Proteomes" id="UP000742024">
    <property type="component" value="Unassembled WGS sequence"/>
</dbReference>
<evidence type="ECO:0000313" key="3">
    <source>
        <dbReference type="EMBL" id="KAG5959701.1"/>
    </source>
</evidence>
<dbReference type="OrthoDB" id="4850726at2759"/>
<comment type="caution">
    <text evidence="4">The sequence shown here is derived from an EMBL/GenBank/DDBJ whole genome shotgun (WGS) entry which is preliminary data.</text>
</comment>
<dbReference type="Pfam" id="PF06985">
    <property type="entry name" value="HET"/>
    <property type="match status" value="1"/>
</dbReference>
<evidence type="ECO:0000256" key="1">
    <source>
        <dbReference type="SAM" id="MobiDB-lite"/>
    </source>
</evidence>
<evidence type="ECO:0000313" key="5">
    <source>
        <dbReference type="Proteomes" id="UP000742024"/>
    </source>
</evidence>
<dbReference type="Proteomes" id="UP000784919">
    <property type="component" value="Unassembled WGS sequence"/>
</dbReference>
<evidence type="ECO:0000259" key="2">
    <source>
        <dbReference type="Pfam" id="PF06985"/>
    </source>
</evidence>
<feature type="compositionally biased region" description="Low complexity" evidence="1">
    <location>
        <begin position="388"/>
        <end position="409"/>
    </location>
</feature>
<accession>A0A9P7MQY7</accession>